<dbReference type="Proteomes" id="UP000094969">
    <property type="component" value="Chromosome"/>
</dbReference>
<comment type="similarity">
    <text evidence="2">Belongs to the bacterial solute-binding protein 1 family.</text>
</comment>
<dbReference type="InterPro" id="IPR050490">
    <property type="entry name" value="Bact_solute-bd_prot1"/>
</dbReference>
<dbReference type="PANTHER" id="PTHR43649:SF12">
    <property type="entry name" value="DIACETYLCHITOBIOSE BINDING PROTEIN DASA"/>
    <property type="match status" value="1"/>
</dbReference>
<dbReference type="Pfam" id="PF01547">
    <property type="entry name" value="SBP_bac_1"/>
    <property type="match status" value="1"/>
</dbReference>
<evidence type="ECO:0000256" key="1">
    <source>
        <dbReference type="ARBA" id="ARBA00004418"/>
    </source>
</evidence>
<dbReference type="InterPro" id="IPR006059">
    <property type="entry name" value="SBP"/>
</dbReference>
<keyword evidence="3" id="KW-0574">Periplasm</keyword>
<feature type="signal peptide" evidence="4">
    <location>
        <begin position="1"/>
        <end position="28"/>
    </location>
</feature>
<evidence type="ECO:0000313" key="6">
    <source>
        <dbReference type="Proteomes" id="UP000094969"/>
    </source>
</evidence>
<gene>
    <name evidence="5" type="ORF">BHK69_04740</name>
</gene>
<dbReference type="SUPFAM" id="SSF53850">
    <property type="entry name" value="Periplasmic binding protein-like II"/>
    <property type="match status" value="1"/>
</dbReference>
<dbReference type="KEGG" id="bvv:BHK69_04740"/>
<reference evidence="5 6" key="1">
    <citation type="journal article" date="2015" name="Antonie Van Leeuwenhoek">
        <title>Bosea vaviloviae sp. nov., a new species of slow-growing rhizobia isolated from nodules of the relict species Vavilovia formosa (Stev.) Fed.</title>
        <authorList>
            <person name="Safronova V.I."/>
            <person name="Kuznetsova I.G."/>
            <person name="Sazanova A.L."/>
            <person name="Kimeklis A.K."/>
            <person name="Belimov A.A."/>
            <person name="Andronov E.E."/>
            <person name="Pinaev A.G."/>
            <person name="Chizhevskaya E.P."/>
            <person name="Pukhaev A.R."/>
            <person name="Popov K.P."/>
            <person name="Willems A."/>
            <person name="Tikhonovich I.A."/>
        </authorList>
    </citation>
    <scope>NUCLEOTIDE SEQUENCE [LARGE SCALE GENOMIC DNA]</scope>
    <source>
        <strain evidence="5 6">Vaf18</strain>
    </source>
</reference>
<evidence type="ECO:0000256" key="4">
    <source>
        <dbReference type="SAM" id="SignalP"/>
    </source>
</evidence>
<dbReference type="STRING" id="1526658.BHK69_04740"/>
<name>A0A1D7TXP4_9HYPH</name>
<dbReference type="AlphaFoldDB" id="A0A1D7TXP4"/>
<comment type="subcellular location">
    <subcellularLocation>
        <location evidence="1">Periplasm</location>
    </subcellularLocation>
</comment>
<dbReference type="RefSeq" id="WP_069689104.1">
    <property type="nucleotide sequence ID" value="NZ_CP017147.1"/>
</dbReference>
<sequence>MIAIARRLSIAAAAIVALVGGLSGIASAQTELTFWTWRQEDRAAYQTFFQAFEKANPGIKVRFEGFEPANYQTILSTALAGGRGPDVMQVRAYGNLESIARPGYLMALDKANAPETANFPDSALAAESLRADGKVYALPFASQTMLVVYNTELFAKHGVTPPGSWDELVALCKALKAKGVTPFANGTATAWQNETIVQALLSSLLGKEFEADLLSGKADFTDPRFVGALTKLNELKDYFAPNFSGIDYASSQQLFAAGSAAMFAGGSYEVAAFQKQNPRLKLGVFASPPAKAGEPSLVAVFYDGGYAVNARTDKKEAALKLVRWLGTPEFGTMLSGTLQNVSPIKGVKAEAPAVQQVMKLNENAMSYLMLVHFRYQEPSGSVLLQAGVQKMLAGQTTPAEVGAEITKGIATYYTPFKK</sequence>
<evidence type="ECO:0000256" key="3">
    <source>
        <dbReference type="ARBA" id="ARBA00022764"/>
    </source>
</evidence>
<protein>
    <submittedName>
        <fullName evidence="5">Sugar ABC transporter substrate-binding protein</fullName>
    </submittedName>
</protein>
<dbReference type="PANTHER" id="PTHR43649">
    <property type="entry name" value="ARABINOSE-BINDING PROTEIN-RELATED"/>
    <property type="match status" value="1"/>
</dbReference>
<proteinExistence type="inferred from homology"/>
<dbReference type="GO" id="GO:0042597">
    <property type="term" value="C:periplasmic space"/>
    <property type="evidence" value="ECO:0007669"/>
    <property type="project" value="UniProtKB-SubCell"/>
</dbReference>
<keyword evidence="6" id="KW-1185">Reference proteome</keyword>
<keyword evidence="4" id="KW-0732">Signal</keyword>
<accession>A0A1D7TXP4</accession>
<feature type="chain" id="PRO_5009099696" evidence="4">
    <location>
        <begin position="29"/>
        <end position="418"/>
    </location>
</feature>
<dbReference type="Gene3D" id="3.40.190.10">
    <property type="entry name" value="Periplasmic binding protein-like II"/>
    <property type="match status" value="2"/>
</dbReference>
<evidence type="ECO:0000256" key="2">
    <source>
        <dbReference type="ARBA" id="ARBA00008520"/>
    </source>
</evidence>
<evidence type="ECO:0000313" key="5">
    <source>
        <dbReference type="EMBL" id="AOO79882.1"/>
    </source>
</evidence>
<organism evidence="5 6">
    <name type="scientific">Bosea vaviloviae</name>
    <dbReference type="NCBI Taxonomy" id="1526658"/>
    <lineage>
        <taxon>Bacteria</taxon>
        <taxon>Pseudomonadati</taxon>
        <taxon>Pseudomonadota</taxon>
        <taxon>Alphaproteobacteria</taxon>
        <taxon>Hyphomicrobiales</taxon>
        <taxon>Boseaceae</taxon>
        <taxon>Bosea</taxon>
    </lineage>
</organism>
<dbReference type="EMBL" id="CP017147">
    <property type="protein sequence ID" value="AOO79882.1"/>
    <property type="molecule type" value="Genomic_DNA"/>
</dbReference>